<evidence type="ECO:0000313" key="2">
    <source>
        <dbReference type="EMBL" id="MCG2590716.1"/>
    </source>
</evidence>
<dbReference type="InterPro" id="IPR013096">
    <property type="entry name" value="Cupin_2"/>
</dbReference>
<dbReference type="EMBL" id="JAKLWS010000041">
    <property type="protein sequence ID" value="MCG2590716.1"/>
    <property type="molecule type" value="Genomic_DNA"/>
</dbReference>
<dbReference type="CDD" id="cd02222">
    <property type="entry name" value="cupin_TM1459-like"/>
    <property type="match status" value="1"/>
</dbReference>
<sequence>MSNYVRKKGTRESKEVTAGKGTTMQVLISSEEAPNFACRKFVMAPHGGMPKHTNLVEHEQYILQGSATVEIGDDEYEVSEGDSVYIPARVPHSYKAGKDGFEFICVVPNKEDKIEIVE</sequence>
<organism evidence="2 3">
    <name type="scientific">Rhodohalobacter sulfatireducens</name>
    <dbReference type="NCBI Taxonomy" id="2911366"/>
    <lineage>
        <taxon>Bacteria</taxon>
        <taxon>Pseudomonadati</taxon>
        <taxon>Balneolota</taxon>
        <taxon>Balneolia</taxon>
        <taxon>Balneolales</taxon>
        <taxon>Balneolaceae</taxon>
        <taxon>Rhodohalobacter</taxon>
    </lineage>
</organism>
<dbReference type="InterPro" id="IPR014710">
    <property type="entry name" value="RmlC-like_jellyroll"/>
</dbReference>
<dbReference type="PANTHER" id="PTHR37694:SF1">
    <property type="entry name" value="SLR8022 PROTEIN"/>
    <property type="match status" value="1"/>
</dbReference>
<name>A0ABS9KIP5_9BACT</name>
<evidence type="ECO:0000259" key="1">
    <source>
        <dbReference type="Pfam" id="PF07883"/>
    </source>
</evidence>
<accession>A0ABS9KIP5</accession>
<protein>
    <submittedName>
        <fullName evidence="2">Cupin domain-containing protein</fullName>
    </submittedName>
</protein>
<gene>
    <name evidence="2" type="ORF">L6773_19235</name>
</gene>
<feature type="domain" description="Cupin type-2" evidence="1">
    <location>
        <begin position="41"/>
        <end position="106"/>
    </location>
</feature>
<dbReference type="RefSeq" id="WP_237856174.1">
    <property type="nucleotide sequence ID" value="NZ_JAKLWS010000041.1"/>
</dbReference>
<reference evidence="2" key="2">
    <citation type="submission" date="2024-05" db="EMBL/GenBank/DDBJ databases">
        <title>Rhodohalobacter halophilus gen. nov., sp. nov., a moderately halophilic member of the family Balneolaceae.</title>
        <authorList>
            <person name="Xia J."/>
        </authorList>
    </citation>
    <scope>NUCLEOTIDE SEQUENCE</scope>
    <source>
        <strain evidence="2">WB101</strain>
    </source>
</reference>
<proteinExistence type="predicted"/>
<comment type="caution">
    <text evidence="2">The sequence shown here is derived from an EMBL/GenBank/DDBJ whole genome shotgun (WGS) entry which is preliminary data.</text>
</comment>
<dbReference type="Proteomes" id="UP001165366">
    <property type="component" value="Unassembled WGS sequence"/>
</dbReference>
<dbReference type="PANTHER" id="PTHR37694">
    <property type="entry name" value="SLR8022 PROTEIN"/>
    <property type="match status" value="1"/>
</dbReference>
<dbReference type="SUPFAM" id="SSF51182">
    <property type="entry name" value="RmlC-like cupins"/>
    <property type="match status" value="1"/>
</dbReference>
<dbReference type="Pfam" id="PF07883">
    <property type="entry name" value="Cupin_2"/>
    <property type="match status" value="1"/>
</dbReference>
<dbReference type="Gene3D" id="2.60.120.10">
    <property type="entry name" value="Jelly Rolls"/>
    <property type="match status" value="1"/>
</dbReference>
<evidence type="ECO:0000313" key="3">
    <source>
        <dbReference type="Proteomes" id="UP001165366"/>
    </source>
</evidence>
<dbReference type="InterPro" id="IPR011051">
    <property type="entry name" value="RmlC_Cupin_sf"/>
</dbReference>
<keyword evidence="3" id="KW-1185">Reference proteome</keyword>
<reference evidence="2" key="1">
    <citation type="submission" date="2022-01" db="EMBL/GenBank/DDBJ databases">
        <authorList>
            <person name="Wang Y."/>
        </authorList>
    </citation>
    <scope>NUCLEOTIDE SEQUENCE</scope>
    <source>
        <strain evidence="2">WB101</strain>
    </source>
</reference>